<feature type="compositionally biased region" description="Basic and acidic residues" evidence="1">
    <location>
        <begin position="16"/>
        <end position="36"/>
    </location>
</feature>
<evidence type="ECO:0000256" key="1">
    <source>
        <dbReference type="SAM" id="MobiDB-lite"/>
    </source>
</evidence>
<sequence>MMDHSTGVKVYPEGRGAGETDPERRGAGKTDPEGRGAGKTHPRREVVFGLAAILLLVTCAVVAGGVLACFRATGDAGQKRFTIRASVGGQTLREEVEFDPQSGTAVYRDVSGAGEGWIIQTREGLTVLYWQGDCYLFETSKNGTREQDMDAVEAAMEALADPVPRRLKVSELVFVNKSVPIGAEDDVTLRAELPPMCSDAQLYRVKVEDATGPLKTPQPLEDSSEDPVKTLEDSSEGPRAP</sequence>
<feature type="region of interest" description="Disordered" evidence="1">
    <location>
        <begin position="1"/>
        <end position="40"/>
    </location>
</feature>
<gene>
    <name evidence="3" type="primary">Hypp4997</name>
    <name evidence="3" type="ORF">BLAG_LOCUS24408</name>
</gene>
<accession>A0A8K0ACL0</accession>
<reference evidence="3" key="1">
    <citation type="submission" date="2022-01" db="EMBL/GenBank/DDBJ databases">
        <authorList>
            <person name="Braso-Vives M."/>
        </authorList>
    </citation>
    <scope>NUCLEOTIDE SEQUENCE</scope>
</reference>
<name>A0A8K0ACL0_BRALA</name>
<dbReference type="Proteomes" id="UP000838412">
    <property type="component" value="Chromosome 9"/>
</dbReference>
<dbReference type="AlphaFoldDB" id="A0A8K0ACL0"/>
<evidence type="ECO:0000313" key="3">
    <source>
        <dbReference type="EMBL" id="CAH1272880.1"/>
    </source>
</evidence>
<keyword evidence="2" id="KW-0472">Membrane</keyword>
<dbReference type="EMBL" id="OV696694">
    <property type="protein sequence ID" value="CAH1272880.1"/>
    <property type="molecule type" value="Genomic_DNA"/>
</dbReference>
<feature type="region of interest" description="Disordered" evidence="1">
    <location>
        <begin position="208"/>
        <end position="241"/>
    </location>
</feature>
<keyword evidence="2" id="KW-1133">Transmembrane helix</keyword>
<protein>
    <submittedName>
        <fullName evidence="3">Hypp4997 protein</fullName>
    </submittedName>
</protein>
<evidence type="ECO:0000313" key="4">
    <source>
        <dbReference type="Proteomes" id="UP000838412"/>
    </source>
</evidence>
<proteinExistence type="predicted"/>
<dbReference type="OrthoDB" id="10470673at2759"/>
<keyword evidence="2" id="KW-0812">Transmembrane</keyword>
<keyword evidence="4" id="KW-1185">Reference proteome</keyword>
<evidence type="ECO:0000256" key="2">
    <source>
        <dbReference type="SAM" id="Phobius"/>
    </source>
</evidence>
<feature type="transmembrane region" description="Helical" evidence="2">
    <location>
        <begin position="46"/>
        <end position="70"/>
    </location>
</feature>
<organism evidence="3 4">
    <name type="scientific">Branchiostoma lanceolatum</name>
    <name type="common">Common lancelet</name>
    <name type="synonym">Amphioxus lanceolatum</name>
    <dbReference type="NCBI Taxonomy" id="7740"/>
    <lineage>
        <taxon>Eukaryota</taxon>
        <taxon>Metazoa</taxon>
        <taxon>Chordata</taxon>
        <taxon>Cephalochordata</taxon>
        <taxon>Leptocardii</taxon>
        <taxon>Amphioxiformes</taxon>
        <taxon>Branchiostomatidae</taxon>
        <taxon>Branchiostoma</taxon>
    </lineage>
</organism>